<dbReference type="EMBL" id="CATNWA010015219">
    <property type="protein sequence ID" value="CAI9580864.1"/>
    <property type="molecule type" value="Genomic_DNA"/>
</dbReference>
<evidence type="ECO:0000313" key="2">
    <source>
        <dbReference type="Proteomes" id="UP001162483"/>
    </source>
</evidence>
<reference evidence="1" key="1">
    <citation type="submission" date="2023-05" db="EMBL/GenBank/DDBJ databases">
        <authorList>
            <person name="Stuckert A."/>
        </authorList>
    </citation>
    <scope>NUCLEOTIDE SEQUENCE</scope>
</reference>
<gene>
    <name evidence="1" type="ORF">SPARVUS_LOCUS9367523</name>
</gene>
<protein>
    <submittedName>
        <fullName evidence="1">Uncharacterized protein</fullName>
    </submittedName>
</protein>
<organism evidence="1 2">
    <name type="scientific">Staurois parvus</name>
    <dbReference type="NCBI Taxonomy" id="386267"/>
    <lineage>
        <taxon>Eukaryota</taxon>
        <taxon>Metazoa</taxon>
        <taxon>Chordata</taxon>
        <taxon>Craniata</taxon>
        <taxon>Vertebrata</taxon>
        <taxon>Euteleostomi</taxon>
        <taxon>Amphibia</taxon>
        <taxon>Batrachia</taxon>
        <taxon>Anura</taxon>
        <taxon>Neobatrachia</taxon>
        <taxon>Ranoidea</taxon>
        <taxon>Ranidae</taxon>
        <taxon>Staurois</taxon>
    </lineage>
</organism>
<name>A0ABN9E9G7_9NEOB</name>
<sequence>MPLASSAVNHQVIPCRHPAIAKHHRRERDLYVNNTNLSPVISCTMLCIVLHSRVIQTHTHIAHCKTAHS</sequence>
<proteinExistence type="predicted"/>
<comment type="caution">
    <text evidence="1">The sequence shown here is derived from an EMBL/GenBank/DDBJ whole genome shotgun (WGS) entry which is preliminary data.</text>
</comment>
<evidence type="ECO:0000313" key="1">
    <source>
        <dbReference type="EMBL" id="CAI9580864.1"/>
    </source>
</evidence>
<accession>A0ABN9E9G7</accession>
<keyword evidence="2" id="KW-1185">Reference proteome</keyword>
<dbReference type="Proteomes" id="UP001162483">
    <property type="component" value="Unassembled WGS sequence"/>
</dbReference>